<dbReference type="GO" id="GO:0000976">
    <property type="term" value="F:transcription cis-regulatory region binding"/>
    <property type="evidence" value="ECO:0007669"/>
    <property type="project" value="TreeGrafter"/>
</dbReference>
<dbReference type="InterPro" id="IPR046335">
    <property type="entry name" value="LacI/GalR-like_sensor"/>
</dbReference>
<dbReference type="GO" id="GO:0003700">
    <property type="term" value="F:DNA-binding transcription factor activity"/>
    <property type="evidence" value="ECO:0007669"/>
    <property type="project" value="TreeGrafter"/>
</dbReference>
<feature type="domain" description="HTH cro/C1-type" evidence="5">
    <location>
        <begin position="4"/>
        <end position="51"/>
    </location>
</feature>
<dbReference type="InterPro" id="IPR001387">
    <property type="entry name" value="Cro/C1-type_HTH"/>
</dbReference>
<proteinExistence type="predicted"/>
<dbReference type="SUPFAM" id="SSF47413">
    <property type="entry name" value="lambda repressor-like DNA-binding domains"/>
    <property type="match status" value="1"/>
</dbReference>
<evidence type="ECO:0000256" key="2">
    <source>
        <dbReference type="ARBA" id="ARBA00023125"/>
    </source>
</evidence>
<dbReference type="CDD" id="cd06267">
    <property type="entry name" value="PBP1_LacI_sugar_binding-like"/>
    <property type="match status" value="1"/>
</dbReference>
<dbReference type="EMBL" id="JACHXJ010000003">
    <property type="protein sequence ID" value="MBB3128845.1"/>
    <property type="molecule type" value="Genomic_DNA"/>
</dbReference>
<dbReference type="InterPro" id="IPR010982">
    <property type="entry name" value="Lambda_DNA-bd_dom_sf"/>
</dbReference>
<evidence type="ECO:0000256" key="1">
    <source>
        <dbReference type="ARBA" id="ARBA00023015"/>
    </source>
</evidence>
<dbReference type="RefSeq" id="WP_183583118.1">
    <property type="nucleotide sequence ID" value="NZ_JACHXJ010000003.1"/>
</dbReference>
<dbReference type="Pfam" id="PF00356">
    <property type="entry name" value="LacI"/>
    <property type="match status" value="1"/>
</dbReference>
<evidence type="ECO:0000313" key="7">
    <source>
        <dbReference type="Proteomes" id="UP000517523"/>
    </source>
</evidence>
<feature type="domain" description="HTH lacI-type" evidence="4">
    <location>
        <begin position="3"/>
        <end position="57"/>
    </location>
</feature>
<comment type="caution">
    <text evidence="6">The sequence shown here is derived from an EMBL/GenBank/DDBJ whole genome shotgun (WGS) entry which is preliminary data.</text>
</comment>
<reference evidence="6 7" key="1">
    <citation type="submission" date="2020-08" db="EMBL/GenBank/DDBJ databases">
        <title>Genomic Encyclopedia of Type Strains, Phase III (KMG-III): the genomes of soil and plant-associated and newly described type strains.</title>
        <authorList>
            <person name="Whitman W."/>
        </authorList>
    </citation>
    <scope>NUCLEOTIDE SEQUENCE [LARGE SCALE GENOMIC DNA]</scope>
    <source>
        <strain evidence="6 7">CECT 5831</strain>
    </source>
</reference>
<keyword evidence="1" id="KW-0805">Transcription regulation</keyword>
<dbReference type="PROSITE" id="PS00356">
    <property type="entry name" value="HTH_LACI_1"/>
    <property type="match status" value="1"/>
</dbReference>
<organism evidence="6 7">
    <name type="scientific">Paenibacillus rhizosphaerae</name>
    <dbReference type="NCBI Taxonomy" id="297318"/>
    <lineage>
        <taxon>Bacteria</taxon>
        <taxon>Bacillati</taxon>
        <taxon>Bacillota</taxon>
        <taxon>Bacilli</taxon>
        <taxon>Bacillales</taxon>
        <taxon>Paenibacillaceae</taxon>
        <taxon>Paenibacillus</taxon>
    </lineage>
</organism>
<name>A0A839TPZ9_9BACL</name>
<dbReference type="PANTHER" id="PTHR30146:SF109">
    <property type="entry name" value="HTH-TYPE TRANSCRIPTIONAL REGULATOR GALS"/>
    <property type="match status" value="1"/>
</dbReference>
<dbReference type="PROSITE" id="PS50932">
    <property type="entry name" value="HTH_LACI_2"/>
    <property type="match status" value="1"/>
</dbReference>
<dbReference type="SMART" id="SM00354">
    <property type="entry name" value="HTH_LACI"/>
    <property type="match status" value="1"/>
</dbReference>
<dbReference type="CDD" id="cd01392">
    <property type="entry name" value="HTH_LacI"/>
    <property type="match status" value="1"/>
</dbReference>
<dbReference type="InterPro" id="IPR000843">
    <property type="entry name" value="HTH_LacI"/>
</dbReference>
<dbReference type="Pfam" id="PF13377">
    <property type="entry name" value="Peripla_BP_3"/>
    <property type="match status" value="1"/>
</dbReference>
<sequence length="336" mass="37153">MKTTIKDVAELAGVSIATVSRVLNNKDRVNANTRKKVQQAIQALDFKPSTIARSMINNETHTIGLLIPLLSNEFWSNFAEGIEQLLWDHGYTTNLFMADNNSFDKMKAIMKTIENKRLDGIILCSVPQLPEQVKELSEMIVAANIPAVTFEFSLPGIPSVKGDHIQGGCMAVEHLIRFGHRSIAYIGGPEISIAREMGFRQAHLLHNIPCQEALIQYGKPTVDFGREAMKKLLVSDMIHTAVFCANDLLAIGAMEAIHARGLQIPQDVSVVGYDNIKACEYVTPQLTTIVQPVPQMTRLLVETLLEAKDDLSHVSNRNFILPMEIKVRGTTGPVKA</sequence>
<protein>
    <submittedName>
        <fullName evidence="6">LacI family transcriptional regulator</fullName>
    </submittedName>
</protein>
<evidence type="ECO:0000256" key="3">
    <source>
        <dbReference type="ARBA" id="ARBA00023163"/>
    </source>
</evidence>
<dbReference type="PRINTS" id="PR00036">
    <property type="entry name" value="HTHLACI"/>
</dbReference>
<accession>A0A839TPZ9</accession>
<dbReference type="PROSITE" id="PS50943">
    <property type="entry name" value="HTH_CROC1"/>
    <property type="match status" value="1"/>
</dbReference>
<dbReference type="SUPFAM" id="SSF53822">
    <property type="entry name" value="Periplasmic binding protein-like I"/>
    <property type="match status" value="1"/>
</dbReference>
<dbReference type="Gene3D" id="3.40.50.2300">
    <property type="match status" value="2"/>
</dbReference>
<evidence type="ECO:0000259" key="4">
    <source>
        <dbReference type="PROSITE" id="PS50932"/>
    </source>
</evidence>
<evidence type="ECO:0000313" key="6">
    <source>
        <dbReference type="EMBL" id="MBB3128845.1"/>
    </source>
</evidence>
<keyword evidence="3" id="KW-0804">Transcription</keyword>
<keyword evidence="2" id="KW-0238">DNA-binding</keyword>
<dbReference type="AlphaFoldDB" id="A0A839TPZ9"/>
<dbReference type="Proteomes" id="UP000517523">
    <property type="component" value="Unassembled WGS sequence"/>
</dbReference>
<gene>
    <name evidence="6" type="ORF">FHS19_003520</name>
</gene>
<dbReference type="Gene3D" id="1.10.260.40">
    <property type="entry name" value="lambda repressor-like DNA-binding domains"/>
    <property type="match status" value="1"/>
</dbReference>
<dbReference type="PANTHER" id="PTHR30146">
    <property type="entry name" value="LACI-RELATED TRANSCRIPTIONAL REPRESSOR"/>
    <property type="match status" value="1"/>
</dbReference>
<dbReference type="InterPro" id="IPR028082">
    <property type="entry name" value="Peripla_BP_I"/>
</dbReference>
<evidence type="ECO:0000259" key="5">
    <source>
        <dbReference type="PROSITE" id="PS50943"/>
    </source>
</evidence>